<keyword evidence="2" id="KW-1185">Reference proteome</keyword>
<name>A0ABY5NLV4_9MICO</name>
<dbReference type="EMBL" id="CP091139">
    <property type="protein sequence ID" value="UUT36041.1"/>
    <property type="molecule type" value="Genomic_DNA"/>
</dbReference>
<evidence type="ECO:0000313" key="2">
    <source>
        <dbReference type="Proteomes" id="UP001054811"/>
    </source>
</evidence>
<dbReference type="SUPFAM" id="SSF51735">
    <property type="entry name" value="NAD(P)-binding Rossmann-fold domains"/>
    <property type="match status" value="1"/>
</dbReference>
<proteinExistence type="predicted"/>
<protein>
    <recommendedName>
        <fullName evidence="3">NAD(P)-binding domain-containing protein</fullName>
    </recommendedName>
</protein>
<organism evidence="1 2">
    <name type="scientific">Microbacterium elymi</name>
    <dbReference type="NCBI Taxonomy" id="2909587"/>
    <lineage>
        <taxon>Bacteria</taxon>
        <taxon>Bacillati</taxon>
        <taxon>Actinomycetota</taxon>
        <taxon>Actinomycetes</taxon>
        <taxon>Micrococcales</taxon>
        <taxon>Microbacteriaceae</taxon>
        <taxon>Microbacterium</taxon>
    </lineage>
</organism>
<dbReference type="RefSeq" id="WP_259612689.1">
    <property type="nucleotide sequence ID" value="NZ_CP091139.2"/>
</dbReference>
<dbReference type="Gene3D" id="3.40.50.720">
    <property type="entry name" value="NAD(P)-binding Rossmann-like Domain"/>
    <property type="match status" value="1"/>
</dbReference>
<accession>A0ABY5NLV4</accession>
<evidence type="ECO:0008006" key="3">
    <source>
        <dbReference type="Google" id="ProtNLM"/>
    </source>
</evidence>
<gene>
    <name evidence="1" type="ORF">L2X98_23355</name>
</gene>
<dbReference type="Proteomes" id="UP001054811">
    <property type="component" value="Chromosome"/>
</dbReference>
<reference evidence="1" key="1">
    <citation type="submission" date="2022-01" db="EMBL/GenBank/DDBJ databases">
        <title>Microbacterium eymi and Microbacterium rhizovicinus sp. nov., isolated from the rhizospheric soil of Elymus tsukushiensis, a plant native to the Dokdo Islands, Republic of Korea.</title>
        <authorList>
            <person name="Hwang Y.J."/>
        </authorList>
    </citation>
    <scope>NUCLEOTIDE SEQUENCE</scope>
    <source>
        <strain evidence="1">KUDC0405</strain>
    </source>
</reference>
<dbReference type="InterPro" id="IPR036291">
    <property type="entry name" value="NAD(P)-bd_dom_sf"/>
</dbReference>
<evidence type="ECO:0000313" key="1">
    <source>
        <dbReference type="EMBL" id="UUT36041.1"/>
    </source>
</evidence>
<sequence length="309" mass="32516">MVDRLERRAEAVVVASRRTGVDGVTGVGLDHALALADAVIDVTNAPHPDGDGARDFFTTMTARTIEAGLAAGVRHHVMLSIVGADLPEGDGHFAAKAAQERVCCWPIETNASSSRMRMLARTDSTSRHRFCCPATMRSSARRPSTPGSVSRGGIERATLPLTGSGFCFAPLRPASGCRRLRLLSRDPDQKEIPVNTPPTRTTPLSVRERVACMCQHGDVCSSFAPGHALHLIQARLASATPAEWVDAVVTDVDAAAGVLTAHALDGTRHTVWNAGGAALEAAPGTPVALHVRYGVLAVGRTQFNVALAA</sequence>